<dbReference type="Proteomes" id="UP000262954">
    <property type="component" value="Unassembled WGS sequence"/>
</dbReference>
<gene>
    <name evidence="6" type="ORF">DDY73_09680</name>
</gene>
<reference evidence="6 7" key="1">
    <citation type="journal article" date="2018" name="Nat. Biotechnol.">
        <title>A standardized bacterial taxonomy based on genome phylogeny substantially revises the tree of life.</title>
        <authorList>
            <person name="Parks D.H."/>
            <person name="Chuvochina M."/>
            <person name="Waite D.W."/>
            <person name="Rinke C."/>
            <person name="Skarshewski A."/>
            <person name="Chaumeil P.A."/>
            <person name="Hugenholtz P."/>
        </authorList>
    </citation>
    <scope>NUCLEOTIDE SEQUENCE [LARGE SCALE GENOMIC DNA]</scope>
    <source>
        <strain evidence="6">UBA11482</strain>
    </source>
</reference>
<evidence type="ECO:0000313" key="6">
    <source>
        <dbReference type="EMBL" id="HBJ09260.1"/>
    </source>
</evidence>
<dbReference type="InterPro" id="IPR036942">
    <property type="entry name" value="Beta-barrel_TonB_sf"/>
</dbReference>
<comment type="subcellular location">
    <subcellularLocation>
        <location evidence="1">Cell outer membrane</location>
    </subcellularLocation>
</comment>
<dbReference type="InterPro" id="IPR041700">
    <property type="entry name" value="OMP_b-brl_3"/>
</dbReference>
<accession>A0A354M421</accession>
<keyword evidence="2" id="KW-0472">Membrane</keyword>
<keyword evidence="3" id="KW-0998">Cell outer membrane</keyword>
<sequence length="690" mass="80161">MKIYYQIILLIFCNTLFIQANSTDSIVAQKHLKTITVSQIRNKNNTISISPDSLVQYGNSLNDILSFFPSLENDMEGNIRLRGSDKITFLINGKPTSFLGNYRSEIMIQLPASAIGEIKVNHIPDVSQQAEGSTGTIDLILKKSQQNIPSGQVYLGTANSDRYMAGAHFGTPLSPHWKFNAGIDYKREYRKRTFLNTITSRENNIVTNEQIQDNSAIAHPQTIVGSLGSELNRNKHTFKADFSFIQMWFDRIGNIHNTETKKEMKVIRDNEQANRQYSAATFYQYTHNDQISFFTDFNYRHTTYDENNDYQRNVLRPKPNLIQDKFFIDQKNDEYELSLAGKIGTFKTGYNTWITTSTNANRKEIYDNGFYAEAQEASFNMDLNRQIHSLFLQYEKQWQKWFIYAGIRGEYTHQSVYLAKDNNRIKQDYWNLFPAFQLSYNNQRSGHSWQLSYRQRINRPVFSELNPFLDQSDPQETIQGNPYLKPEISHNTALSYHYTNRTFTFTPTLFYRNKKQTIAQITQEDMVVTYKNLYHSQSAGAELGIYISPVKWMDIRINGTVYYDEIQADKKGNKRNDWAWNTNGIVSFRLTPTTTLQCNGNYISDLQTVQGKIESRYRIDTGIRQSILSGKGEVTLQINDWFGSVKEITVIDTPTLYKRTEKSRDNRTVWLGFAWNFNINKQNNKLNLTL</sequence>
<dbReference type="Pfam" id="PF14905">
    <property type="entry name" value="OMP_b-brl_3"/>
    <property type="match status" value="1"/>
</dbReference>
<evidence type="ECO:0000259" key="5">
    <source>
        <dbReference type="Pfam" id="PF14905"/>
    </source>
</evidence>
<evidence type="ECO:0000256" key="4">
    <source>
        <dbReference type="SAM" id="SignalP"/>
    </source>
</evidence>
<keyword evidence="4" id="KW-0732">Signal</keyword>
<evidence type="ECO:0000256" key="1">
    <source>
        <dbReference type="ARBA" id="ARBA00004442"/>
    </source>
</evidence>
<dbReference type="EMBL" id="DNWC01000126">
    <property type="protein sequence ID" value="HBJ09260.1"/>
    <property type="molecule type" value="Genomic_DNA"/>
</dbReference>
<dbReference type="GO" id="GO:0009279">
    <property type="term" value="C:cell outer membrane"/>
    <property type="evidence" value="ECO:0007669"/>
    <property type="project" value="UniProtKB-SubCell"/>
</dbReference>
<dbReference type="Gene3D" id="2.40.170.20">
    <property type="entry name" value="TonB-dependent receptor, beta-barrel domain"/>
    <property type="match status" value="1"/>
</dbReference>
<dbReference type="SUPFAM" id="SSF56935">
    <property type="entry name" value="Porins"/>
    <property type="match status" value="1"/>
</dbReference>
<proteinExistence type="predicted"/>
<comment type="caution">
    <text evidence="6">The sequence shown here is derived from an EMBL/GenBank/DDBJ whole genome shotgun (WGS) entry which is preliminary data.</text>
</comment>
<dbReference type="RefSeq" id="WP_122303387.1">
    <property type="nucleotide sequence ID" value="NZ_DBFJMN010000123.1"/>
</dbReference>
<dbReference type="AlphaFoldDB" id="A0A354M421"/>
<evidence type="ECO:0000313" key="7">
    <source>
        <dbReference type="Proteomes" id="UP000262954"/>
    </source>
</evidence>
<organism evidence="6 7">
    <name type="scientific">Coprobacter fastidiosus</name>
    <dbReference type="NCBI Taxonomy" id="1099853"/>
    <lineage>
        <taxon>Bacteria</taxon>
        <taxon>Pseudomonadati</taxon>
        <taxon>Bacteroidota</taxon>
        <taxon>Bacteroidia</taxon>
        <taxon>Bacteroidales</taxon>
        <taxon>Barnesiellaceae</taxon>
        <taxon>Coprobacter</taxon>
    </lineage>
</organism>
<protein>
    <recommendedName>
        <fullName evidence="5">Outer membrane protein beta-barrel domain-containing protein</fullName>
    </recommendedName>
</protein>
<feature type="signal peptide" evidence="4">
    <location>
        <begin position="1"/>
        <end position="20"/>
    </location>
</feature>
<evidence type="ECO:0000256" key="2">
    <source>
        <dbReference type="ARBA" id="ARBA00023136"/>
    </source>
</evidence>
<name>A0A354M421_9BACT</name>
<feature type="chain" id="PRO_5016584921" description="Outer membrane protein beta-barrel domain-containing protein" evidence="4">
    <location>
        <begin position="21"/>
        <end position="690"/>
    </location>
</feature>
<feature type="domain" description="Outer membrane protein beta-barrel" evidence="5">
    <location>
        <begin position="292"/>
        <end position="675"/>
    </location>
</feature>
<evidence type="ECO:0000256" key="3">
    <source>
        <dbReference type="ARBA" id="ARBA00023237"/>
    </source>
</evidence>